<feature type="active site" description="Proton acceptor" evidence="2">
    <location>
        <position position="48"/>
    </location>
</feature>
<sequence>MGIEHPKYKVAAVQAAPAFLDLDGAVDKTIQYIDEAAANGAKLVAFPELWIPGYPWWIWLGAPAWAIQKGFVQRYFDNALTYDSPQAERIRDAVRRNNIMVVLGLAERSGGTLYIAQWLIAPDGETIAQRRKVRPTHGERTVFGEGDGSDLAVHETELGRIGALNCWENILSLNKFAMYSQNEQVHVASWPSFTTYEPFAHALGYEVNNAVSKVYAVEGSCFVVAPSAVLSQEMEDELCDTPDKRELIHVGGGHAVIYGPDGSPLCDKLPEDQEGILYADIDLSVIGVAKNAIDPGGHYSRPDVTRLLLNKKRMRPVEHMAMPLDSLDEFSHEEDPNEA</sequence>
<dbReference type="PANTHER" id="PTHR46044:SF1">
    <property type="entry name" value="CN HYDROLASE DOMAIN-CONTAINING PROTEIN"/>
    <property type="match status" value="1"/>
</dbReference>
<evidence type="ECO:0000259" key="3">
    <source>
        <dbReference type="PROSITE" id="PS50263"/>
    </source>
</evidence>
<dbReference type="Gene3D" id="3.60.110.10">
    <property type="entry name" value="Carbon-nitrogen hydrolase"/>
    <property type="match status" value="1"/>
</dbReference>
<dbReference type="SUPFAM" id="SSF56317">
    <property type="entry name" value="Carbon-nitrogen hydrolase"/>
    <property type="match status" value="1"/>
</dbReference>
<keyword evidence="5" id="KW-1185">Reference proteome</keyword>
<proteinExistence type="inferred from homology"/>
<evidence type="ECO:0000256" key="2">
    <source>
        <dbReference type="PROSITE-ProRule" id="PRU10139"/>
    </source>
</evidence>
<dbReference type="PROSITE" id="PS00920">
    <property type="entry name" value="NITRIL_CHT_1"/>
    <property type="match status" value="1"/>
</dbReference>
<reference evidence="4" key="1">
    <citation type="submission" date="2021-04" db="EMBL/GenBank/DDBJ databases">
        <title>Oceanospirillales bacteria with DddD are important DMSP degraders in coastal seawater.</title>
        <authorList>
            <person name="Liu J."/>
        </authorList>
    </citation>
    <scope>NUCLEOTIDE SEQUENCE</scope>
    <source>
        <strain evidence="4">GY6</strain>
    </source>
</reference>
<organism evidence="4 5">
    <name type="scientific">Amphritea atlantica</name>
    <dbReference type="NCBI Taxonomy" id="355243"/>
    <lineage>
        <taxon>Bacteria</taxon>
        <taxon>Pseudomonadati</taxon>
        <taxon>Pseudomonadota</taxon>
        <taxon>Gammaproteobacteria</taxon>
        <taxon>Oceanospirillales</taxon>
        <taxon>Oceanospirillaceae</taxon>
        <taxon>Amphritea</taxon>
    </lineage>
</organism>
<protein>
    <submittedName>
        <fullName evidence="4">Carbon-nitrogen hydrolase family protein</fullName>
    </submittedName>
</protein>
<dbReference type="PANTHER" id="PTHR46044">
    <property type="entry name" value="NITRILASE"/>
    <property type="match status" value="1"/>
</dbReference>
<feature type="domain" description="CN hydrolase" evidence="3">
    <location>
        <begin position="8"/>
        <end position="283"/>
    </location>
</feature>
<dbReference type="InterPro" id="IPR036526">
    <property type="entry name" value="C-N_Hydrolase_sf"/>
</dbReference>
<dbReference type="InterPro" id="IPR003010">
    <property type="entry name" value="C-N_Hydrolase"/>
</dbReference>
<dbReference type="GO" id="GO:0016787">
    <property type="term" value="F:hydrolase activity"/>
    <property type="evidence" value="ECO:0007669"/>
    <property type="project" value="UniProtKB-KW"/>
</dbReference>
<dbReference type="InterPro" id="IPR000132">
    <property type="entry name" value="Nitrilase/CN_hydratase_CS"/>
</dbReference>
<accession>A0ABY5GWA3</accession>
<dbReference type="Pfam" id="PF00795">
    <property type="entry name" value="CN_hydrolase"/>
    <property type="match status" value="1"/>
</dbReference>
<gene>
    <name evidence="4" type="ORF">KDX31_03470</name>
</gene>
<evidence type="ECO:0000313" key="4">
    <source>
        <dbReference type="EMBL" id="UTW04088.1"/>
    </source>
</evidence>
<name>A0ABY5GWA3_9GAMM</name>
<dbReference type="InterPro" id="IPR044149">
    <property type="entry name" value="Nitrilases_CHs"/>
</dbReference>
<keyword evidence="4" id="KW-0378">Hydrolase</keyword>
<evidence type="ECO:0000256" key="1">
    <source>
        <dbReference type="ARBA" id="ARBA00008129"/>
    </source>
</evidence>
<dbReference type="Proteomes" id="UP001059950">
    <property type="component" value="Chromosome"/>
</dbReference>
<dbReference type="EMBL" id="CP073344">
    <property type="protein sequence ID" value="UTW04088.1"/>
    <property type="molecule type" value="Genomic_DNA"/>
</dbReference>
<dbReference type="CDD" id="cd07564">
    <property type="entry name" value="nitrilases_CHs"/>
    <property type="match status" value="1"/>
</dbReference>
<dbReference type="PROSITE" id="PS00921">
    <property type="entry name" value="NITRIL_CHT_2"/>
    <property type="match status" value="1"/>
</dbReference>
<dbReference type="PROSITE" id="PS50263">
    <property type="entry name" value="CN_HYDROLASE"/>
    <property type="match status" value="1"/>
</dbReference>
<evidence type="ECO:0000313" key="5">
    <source>
        <dbReference type="Proteomes" id="UP001059950"/>
    </source>
</evidence>
<comment type="similarity">
    <text evidence="1">Belongs to the carbon-nitrogen hydrolase superfamily. Nitrilase family.</text>
</comment>